<keyword evidence="2 4" id="KW-0863">Zinc-finger</keyword>
<dbReference type="EMBL" id="KV440991">
    <property type="protein sequence ID" value="OAD69470.1"/>
    <property type="molecule type" value="Genomic_DNA"/>
</dbReference>
<dbReference type="OrthoDB" id="2162994at2759"/>
<dbReference type="PANTHER" id="PTHR45658:SF122">
    <property type="entry name" value="GATA ZINC FINGER DOMAIN-CONTAINING PROTEIN 6"/>
    <property type="match status" value="1"/>
</dbReference>
<keyword evidence="8" id="KW-1185">Reference proteome</keyword>
<feature type="compositionally biased region" description="Low complexity" evidence="5">
    <location>
        <begin position="51"/>
        <end position="63"/>
    </location>
</feature>
<dbReference type="GO" id="GO:0006355">
    <property type="term" value="P:regulation of DNA-templated transcription"/>
    <property type="evidence" value="ECO:0007669"/>
    <property type="project" value="InterPro"/>
</dbReference>
<name>A0A163D879_PHYB8</name>
<dbReference type="SMART" id="SM00401">
    <property type="entry name" value="ZnF_GATA"/>
    <property type="match status" value="1"/>
</dbReference>
<evidence type="ECO:0000256" key="3">
    <source>
        <dbReference type="ARBA" id="ARBA00022833"/>
    </source>
</evidence>
<dbReference type="GO" id="GO:0043565">
    <property type="term" value="F:sequence-specific DNA binding"/>
    <property type="evidence" value="ECO:0007669"/>
    <property type="project" value="InterPro"/>
</dbReference>
<dbReference type="PROSITE" id="PS00344">
    <property type="entry name" value="GATA_ZN_FINGER_1"/>
    <property type="match status" value="1"/>
</dbReference>
<evidence type="ECO:0000259" key="6">
    <source>
        <dbReference type="PROSITE" id="PS50114"/>
    </source>
</evidence>
<evidence type="ECO:0000256" key="1">
    <source>
        <dbReference type="ARBA" id="ARBA00022723"/>
    </source>
</evidence>
<evidence type="ECO:0000256" key="2">
    <source>
        <dbReference type="ARBA" id="ARBA00022771"/>
    </source>
</evidence>
<dbReference type="GO" id="GO:0008270">
    <property type="term" value="F:zinc ion binding"/>
    <property type="evidence" value="ECO:0007669"/>
    <property type="project" value="UniProtKB-KW"/>
</dbReference>
<dbReference type="STRING" id="763407.A0A163D879"/>
<dbReference type="AlphaFoldDB" id="A0A163D879"/>
<dbReference type="VEuPathDB" id="FungiDB:PHYBLDRAFT_66308"/>
<protein>
    <submittedName>
        <fullName evidence="7">GATA-type zinc finger transcription factor</fullName>
    </submittedName>
</protein>
<dbReference type="InterPro" id="IPR000679">
    <property type="entry name" value="Znf_GATA"/>
</dbReference>
<evidence type="ECO:0000256" key="4">
    <source>
        <dbReference type="PROSITE-ProRule" id="PRU00094"/>
    </source>
</evidence>
<keyword evidence="1" id="KW-0479">Metal-binding</keyword>
<dbReference type="Pfam" id="PF00320">
    <property type="entry name" value="GATA"/>
    <property type="match status" value="1"/>
</dbReference>
<evidence type="ECO:0000256" key="5">
    <source>
        <dbReference type="SAM" id="MobiDB-lite"/>
    </source>
</evidence>
<dbReference type="RefSeq" id="XP_018287510.1">
    <property type="nucleotide sequence ID" value="XM_018441625.1"/>
</dbReference>
<feature type="domain" description="GATA-type" evidence="6">
    <location>
        <begin position="194"/>
        <end position="229"/>
    </location>
</feature>
<dbReference type="InParanoid" id="A0A163D879"/>
<evidence type="ECO:0000313" key="8">
    <source>
        <dbReference type="Proteomes" id="UP000077315"/>
    </source>
</evidence>
<reference evidence="8" key="1">
    <citation type="submission" date="2015-06" db="EMBL/GenBank/DDBJ databases">
        <title>Expansion of signal transduction pathways in fungi by whole-genome duplication.</title>
        <authorList>
            <consortium name="DOE Joint Genome Institute"/>
            <person name="Corrochano L.M."/>
            <person name="Kuo A."/>
            <person name="Marcet-Houben M."/>
            <person name="Polaino S."/>
            <person name="Salamov A."/>
            <person name="Villalobos J.M."/>
            <person name="Alvarez M.I."/>
            <person name="Avalos J."/>
            <person name="Benito E.P."/>
            <person name="Benoit I."/>
            <person name="Burger G."/>
            <person name="Camino L.P."/>
            <person name="Canovas D."/>
            <person name="Cerda-Olmedo E."/>
            <person name="Cheng J.-F."/>
            <person name="Dominguez A."/>
            <person name="Elias M."/>
            <person name="Eslava A.P."/>
            <person name="Glaser F."/>
            <person name="Grimwood J."/>
            <person name="Gutierrez G."/>
            <person name="Heitman J."/>
            <person name="Henrissat B."/>
            <person name="Iturriaga E.A."/>
            <person name="Lang B.F."/>
            <person name="Lavin J.L."/>
            <person name="Lee S."/>
            <person name="Li W."/>
            <person name="Lindquist E."/>
            <person name="Lopez-Garcia S."/>
            <person name="Luque E.M."/>
            <person name="Marcos A.T."/>
            <person name="Martin J."/>
            <person name="McCluskey K."/>
            <person name="Medina H.R."/>
            <person name="Miralles-Duran A."/>
            <person name="Miyazaki A."/>
            <person name="Munoz-Torres E."/>
            <person name="Oguiza J.A."/>
            <person name="Ohm R."/>
            <person name="Olmedo M."/>
            <person name="Orejas M."/>
            <person name="Ortiz-Castellanos L."/>
            <person name="Pisabarro A.G."/>
            <person name="Rodriguez-Romero J."/>
            <person name="Ruiz-Herrera J."/>
            <person name="Ruiz-Vazquez R."/>
            <person name="Sanz C."/>
            <person name="Schackwitz W."/>
            <person name="Schmutz J."/>
            <person name="Shahriari M."/>
            <person name="Shelest E."/>
            <person name="Silva-Franco F."/>
            <person name="Soanes D."/>
            <person name="Syed K."/>
            <person name="Tagua V.G."/>
            <person name="Talbot N.J."/>
            <person name="Thon M."/>
            <person name="De vries R.P."/>
            <person name="Wiebenga A."/>
            <person name="Yadav J.S."/>
            <person name="Braun E.L."/>
            <person name="Baker S."/>
            <person name="Garre V."/>
            <person name="Horwitz B."/>
            <person name="Torres-Martinez S."/>
            <person name="Idnurm A."/>
            <person name="Herrera-Estrella A."/>
            <person name="Gabaldon T."/>
            <person name="Grigoriev I.V."/>
        </authorList>
    </citation>
    <scope>NUCLEOTIDE SEQUENCE [LARGE SCALE GENOMIC DNA]</scope>
    <source>
        <strain evidence="8">NRRL 1555(-)</strain>
    </source>
</reference>
<sequence length="281" mass="31620">MNISELCQKSPEEDPCQSPTSNEVDMGYFANSSPISLQNTPGSEESDSLIQSQPSPNYQPPSSTTFSAVISPRLENLDNPDDREAQTPLEPGDLKEVIDKCFTLCQDMARLKYESNRLSQEGRDAFFDFISKGANDILESLQVIEGRSTSKTNFTDTFMGSERKADETEYDLIRQARNVQDNSHTKYRRRSKRSMVGQRCHSCNTTNTPEWRRGPDGARTLCNACGLHYSKLLRKGSLTVQSSHCIGPSPYASSYLQSSTRFSEIQMPEQYFGNINRPVDH</sequence>
<dbReference type="Proteomes" id="UP000077315">
    <property type="component" value="Unassembled WGS sequence"/>
</dbReference>
<evidence type="ECO:0000313" key="7">
    <source>
        <dbReference type="EMBL" id="OAD69470.1"/>
    </source>
</evidence>
<feature type="compositionally biased region" description="Polar residues" evidence="5">
    <location>
        <begin position="30"/>
        <end position="43"/>
    </location>
</feature>
<organism evidence="7 8">
    <name type="scientific">Phycomyces blakesleeanus (strain ATCC 8743b / DSM 1359 / FGSC 10004 / NBRC 33097 / NRRL 1555)</name>
    <dbReference type="NCBI Taxonomy" id="763407"/>
    <lineage>
        <taxon>Eukaryota</taxon>
        <taxon>Fungi</taxon>
        <taxon>Fungi incertae sedis</taxon>
        <taxon>Mucoromycota</taxon>
        <taxon>Mucoromycotina</taxon>
        <taxon>Mucoromycetes</taxon>
        <taxon>Mucorales</taxon>
        <taxon>Phycomycetaceae</taxon>
        <taxon>Phycomyces</taxon>
    </lineage>
</organism>
<dbReference type="InterPro" id="IPR051140">
    <property type="entry name" value="GATA_TF"/>
</dbReference>
<dbReference type="GeneID" id="29002531"/>
<dbReference type="SUPFAM" id="SSF57716">
    <property type="entry name" value="Glucocorticoid receptor-like (DNA-binding domain)"/>
    <property type="match status" value="1"/>
</dbReference>
<dbReference type="InterPro" id="IPR013088">
    <property type="entry name" value="Znf_NHR/GATA"/>
</dbReference>
<accession>A0A163D879</accession>
<dbReference type="Gene3D" id="3.30.50.10">
    <property type="entry name" value="Erythroid Transcription Factor GATA-1, subunit A"/>
    <property type="match status" value="1"/>
</dbReference>
<feature type="region of interest" description="Disordered" evidence="5">
    <location>
        <begin position="1"/>
        <end position="64"/>
    </location>
</feature>
<proteinExistence type="predicted"/>
<dbReference type="PANTHER" id="PTHR45658">
    <property type="entry name" value="GATA TRANSCRIPTION FACTOR"/>
    <property type="match status" value="1"/>
</dbReference>
<dbReference type="CDD" id="cd00202">
    <property type="entry name" value="ZnF_GATA"/>
    <property type="match status" value="1"/>
</dbReference>
<dbReference type="PROSITE" id="PS50114">
    <property type="entry name" value="GATA_ZN_FINGER_2"/>
    <property type="match status" value="1"/>
</dbReference>
<keyword evidence="3" id="KW-0862">Zinc</keyword>
<gene>
    <name evidence="7" type="ORF">PHYBLDRAFT_66308</name>
</gene>